<evidence type="ECO:0000313" key="3">
    <source>
        <dbReference type="Proteomes" id="UP000027395"/>
    </source>
</evidence>
<evidence type="ECO:0000313" key="2">
    <source>
        <dbReference type="EMBL" id="KEI67520.1"/>
    </source>
</evidence>
<feature type="transmembrane region" description="Helical" evidence="1">
    <location>
        <begin position="47"/>
        <end position="68"/>
    </location>
</feature>
<gene>
    <name evidence="2" type="ORF">A19Y_2630</name>
</gene>
<keyword evidence="1" id="KW-0812">Transmembrane</keyword>
<dbReference type="HOGENOM" id="CLU_133778_0_0_3"/>
<sequence>MKTNHIYENPEHERLQLFVYLIPILGFFPALWTLYRRSGTKQQQAASRLVIVLAFSWLTALILLETGANSAESIALPMLLTSSLLTTSYFIVSLGLMIKVWKRQPIWLPGISQIAEQGLGKHLP</sequence>
<protein>
    <recommendedName>
        <fullName evidence="4">DUF4870 domain-containing protein</fullName>
    </recommendedName>
</protein>
<dbReference type="RefSeq" id="WP_026788037.1">
    <property type="nucleotide sequence ID" value="NZ_CM002803.1"/>
</dbReference>
<name>A0A073CU24_PLAA1</name>
<dbReference type="eggNOG" id="ENOG503345Y">
    <property type="taxonomic scope" value="Bacteria"/>
</dbReference>
<accession>A0A073CU24</accession>
<keyword evidence="1" id="KW-0472">Membrane</keyword>
<organism evidence="2 3">
    <name type="scientific">Planktothrix agardhii (strain NIVA-CYA 126/8)</name>
    <dbReference type="NCBI Taxonomy" id="388467"/>
    <lineage>
        <taxon>Bacteria</taxon>
        <taxon>Bacillati</taxon>
        <taxon>Cyanobacteriota</taxon>
        <taxon>Cyanophyceae</taxon>
        <taxon>Oscillatoriophycideae</taxon>
        <taxon>Oscillatoriales</taxon>
        <taxon>Microcoleaceae</taxon>
        <taxon>Planktothrix</taxon>
    </lineage>
</organism>
<dbReference type="GeneID" id="77288909"/>
<feature type="transmembrane region" description="Helical" evidence="1">
    <location>
        <begin position="74"/>
        <end position="98"/>
    </location>
</feature>
<dbReference type="AlphaFoldDB" id="A0A073CU24"/>
<dbReference type="Proteomes" id="UP000027395">
    <property type="component" value="Chromosome"/>
</dbReference>
<dbReference type="STRING" id="388467.A19Y_2630"/>
<feature type="transmembrane region" description="Helical" evidence="1">
    <location>
        <begin position="17"/>
        <end position="35"/>
    </location>
</feature>
<proteinExistence type="predicted"/>
<dbReference type="EMBL" id="CM002803">
    <property type="protein sequence ID" value="KEI67520.1"/>
    <property type="molecule type" value="Genomic_DNA"/>
</dbReference>
<keyword evidence="3" id="KW-1185">Reference proteome</keyword>
<dbReference type="PATRIC" id="fig|388467.6.peg.2573"/>
<reference evidence="2 3" key="1">
    <citation type="journal article" date="2014" name="Appl. Environ. Microbiol.">
        <title>Elucidation of insertion elements encoded on plasmids and in vitro construction of shuttle vectors from the toxic cyanobacterium Planktothrix.</title>
        <authorList>
            <person name="Christiansen G."/>
            <person name="Goesmann A."/>
            <person name="Kurmayer R."/>
        </authorList>
    </citation>
    <scope>NUCLEOTIDE SEQUENCE [LARGE SCALE GENOMIC DNA]</scope>
    <source>
        <strain evidence="2 3">NIVA-CYA 126/8</strain>
    </source>
</reference>
<evidence type="ECO:0000256" key="1">
    <source>
        <dbReference type="SAM" id="Phobius"/>
    </source>
</evidence>
<evidence type="ECO:0008006" key="4">
    <source>
        <dbReference type="Google" id="ProtNLM"/>
    </source>
</evidence>
<keyword evidence="1" id="KW-1133">Transmembrane helix</keyword>